<dbReference type="InterPro" id="IPR004919">
    <property type="entry name" value="GmrSD_N"/>
</dbReference>
<organism evidence="3 4">
    <name type="scientific">Ephemerocybe angulata</name>
    <dbReference type="NCBI Taxonomy" id="980116"/>
    <lineage>
        <taxon>Eukaryota</taxon>
        <taxon>Fungi</taxon>
        <taxon>Dikarya</taxon>
        <taxon>Basidiomycota</taxon>
        <taxon>Agaricomycotina</taxon>
        <taxon>Agaricomycetes</taxon>
        <taxon>Agaricomycetidae</taxon>
        <taxon>Agaricales</taxon>
        <taxon>Agaricineae</taxon>
        <taxon>Psathyrellaceae</taxon>
        <taxon>Ephemerocybe</taxon>
    </lineage>
</organism>
<proteinExistence type="predicted"/>
<keyword evidence="4" id="KW-1185">Reference proteome</keyword>
<dbReference type="Pfam" id="PF03235">
    <property type="entry name" value="GmrSD_N"/>
    <property type="match status" value="1"/>
</dbReference>
<gene>
    <name evidence="3" type="ORF">DFP72DRAFT_1148707</name>
</gene>
<feature type="region of interest" description="Disordered" evidence="1">
    <location>
        <begin position="1"/>
        <end position="24"/>
    </location>
</feature>
<dbReference type="PANTHER" id="PTHR39639">
    <property type="entry name" value="CHROMOSOME 16, WHOLE GENOME SHOTGUN SEQUENCE"/>
    <property type="match status" value="1"/>
</dbReference>
<sequence length="391" mass="44135">MAQTENEETEYTDEEDELQEDDDPKVFKIRNRIPGASAQNLTLAELLQMLHDGDIDLCPPYQRDDVWPKPKKMALIDSIWSGIYIPPILFFINDEGVRVCIDGKQRLTSIDRFLTGQIPHKDPVTKKLWWFTTSEQSKTTRLEIPESARKEFLQRTITSVEYRDLTPAIEREIFNRVQLGSPLTSAEKLQAVNSATAAWLGALEQRFLLIKGGLLELIDLDTGRARAYQNLANLAYTCEATSPAPSKQLKRTVEDSLQTFISIAADKAHNQAFRTIDKKPIAQGVLLHLLRNQTKHAKGLAIHNFRIAVREQFTDVRNNSRTVKTLWRYVEQLAEDPLSPVEIEEEVPLPPKPKATPKGKGKGPAKKRSADEVDNSPAGPSTPKARRPRVS</sequence>
<feature type="compositionally biased region" description="Basic residues" evidence="1">
    <location>
        <begin position="355"/>
        <end position="367"/>
    </location>
</feature>
<dbReference type="Proteomes" id="UP000521943">
    <property type="component" value="Unassembled WGS sequence"/>
</dbReference>
<feature type="region of interest" description="Disordered" evidence="1">
    <location>
        <begin position="340"/>
        <end position="391"/>
    </location>
</feature>
<evidence type="ECO:0000313" key="4">
    <source>
        <dbReference type="Proteomes" id="UP000521943"/>
    </source>
</evidence>
<dbReference type="EMBL" id="JACGCI010000008">
    <property type="protein sequence ID" value="KAF6762289.1"/>
    <property type="molecule type" value="Genomic_DNA"/>
</dbReference>
<dbReference type="AlphaFoldDB" id="A0A8H6MDX6"/>
<dbReference type="OrthoDB" id="5419821at2759"/>
<accession>A0A8H6MDX6</accession>
<feature type="domain" description="GmrSD restriction endonucleases N-terminal" evidence="2">
    <location>
        <begin position="46"/>
        <end position="166"/>
    </location>
</feature>
<name>A0A8H6MDX6_9AGAR</name>
<evidence type="ECO:0000256" key="1">
    <source>
        <dbReference type="SAM" id="MobiDB-lite"/>
    </source>
</evidence>
<reference evidence="3 4" key="1">
    <citation type="submission" date="2020-07" db="EMBL/GenBank/DDBJ databases">
        <title>Comparative genomics of pyrophilous fungi reveals a link between fire events and developmental genes.</title>
        <authorList>
            <consortium name="DOE Joint Genome Institute"/>
            <person name="Steindorff A.S."/>
            <person name="Carver A."/>
            <person name="Calhoun S."/>
            <person name="Stillman K."/>
            <person name="Liu H."/>
            <person name="Lipzen A."/>
            <person name="Pangilinan J."/>
            <person name="Labutti K."/>
            <person name="Bruns T.D."/>
            <person name="Grigoriev I.V."/>
        </authorList>
    </citation>
    <scope>NUCLEOTIDE SEQUENCE [LARGE SCALE GENOMIC DNA]</scope>
    <source>
        <strain evidence="3 4">CBS 144469</strain>
    </source>
</reference>
<dbReference type="PANTHER" id="PTHR39639:SF1">
    <property type="entry name" value="DUF262 DOMAIN-CONTAINING PROTEIN"/>
    <property type="match status" value="1"/>
</dbReference>
<evidence type="ECO:0000259" key="2">
    <source>
        <dbReference type="Pfam" id="PF03235"/>
    </source>
</evidence>
<protein>
    <recommendedName>
        <fullName evidence="2">GmrSD restriction endonucleases N-terminal domain-containing protein</fullName>
    </recommendedName>
</protein>
<feature type="compositionally biased region" description="Acidic residues" evidence="1">
    <location>
        <begin position="1"/>
        <end position="23"/>
    </location>
</feature>
<comment type="caution">
    <text evidence="3">The sequence shown here is derived from an EMBL/GenBank/DDBJ whole genome shotgun (WGS) entry which is preliminary data.</text>
</comment>
<evidence type="ECO:0000313" key="3">
    <source>
        <dbReference type="EMBL" id="KAF6762289.1"/>
    </source>
</evidence>